<name>C0ECJ5_9FIRM</name>
<evidence type="ECO:0000256" key="1">
    <source>
        <dbReference type="ARBA" id="ARBA00007274"/>
    </source>
</evidence>
<dbReference type="PROSITE" id="PS00101">
    <property type="entry name" value="HEXAPEP_TRANSFERASES"/>
    <property type="match status" value="1"/>
</dbReference>
<dbReference type="GO" id="GO:0009001">
    <property type="term" value="F:serine O-acetyltransferase activity"/>
    <property type="evidence" value="ECO:0007669"/>
    <property type="project" value="InterPro"/>
</dbReference>
<comment type="similarity">
    <text evidence="1">Belongs to the transferase hexapeptide repeat family.</text>
</comment>
<keyword evidence="7" id="KW-1185">Reference proteome</keyword>
<keyword evidence="3 6" id="KW-0808">Transferase</keyword>
<dbReference type="SUPFAM" id="SSF51161">
    <property type="entry name" value="Trimeric LpxA-like enzymes"/>
    <property type="match status" value="1"/>
</dbReference>
<evidence type="ECO:0000256" key="2">
    <source>
        <dbReference type="ARBA" id="ARBA00018522"/>
    </source>
</evidence>
<dbReference type="InterPro" id="IPR005881">
    <property type="entry name" value="Ser_O-AcTrfase"/>
</dbReference>
<dbReference type="GO" id="GO:0005737">
    <property type="term" value="C:cytoplasm"/>
    <property type="evidence" value="ECO:0007669"/>
    <property type="project" value="InterPro"/>
</dbReference>
<comment type="caution">
    <text evidence="6">The sequence shown here is derived from an EMBL/GenBank/DDBJ whole genome shotgun (WGS) entry which is preliminary data.</text>
</comment>
<dbReference type="CDD" id="cd03354">
    <property type="entry name" value="LbH_SAT"/>
    <property type="match status" value="1"/>
</dbReference>
<dbReference type="InterPro" id="IPR018357">
    <property type="entry name" value="Hexapep_transf_CS"/>
</dbReference>
<reference evidence="6 7" key="1">
    <citation type="submission" date="2009-01" db="EMBL/GenBank/DDBJ databases">
        <authorList>
            <person name="Fulton L."/>
            <person name="Clifton S."/>
            <person name="Fulton B."/>
            <person name="Xu J."/>
            <person name="Minx P."/>
            <person name="Pepin K.H."/>
            <person name="Johnson M."/>
            <person name="Bhonagiri V."/>
            <person name="Nash W.E."/>
            <person name="Mardis E.R."/>
            <person name="Wilson R.K."/>
        </authorList>
    </citation>
    <scope>NUCLEOTIDE SEQUENCE [LARGE SCALE GENOMIC DNA]</scope>
    <source>
        <strain evidence="6 7">DSM 5476</strain>
    </source>
</reference>
<dbReference type="GO" id="GO:0006535">
    <property type="term" value="P:cysteine biosynthetic process from serine"/>
    <property type="evidence" value="ECO:0007669"/>
    <property type="project" value="InterPro"/>
</dbReference>
<accession>C0ECJ5</accession>
<dbReference type="InterPro" id="IPR045304">
    <property type="entry name" value="LbH_SAT"/>
</dbReference>
<organism evidence="6 7">
    <name type="scientific">[Clostridium] methylpentosum DSM 5476</name>
    <dbReference type="NCBI Taxonomy" id="537013"/>
    <lineage>
        <taxon>Bacteria</taxon>
        <taxon>Bacillati</taxon>
        <taxon>Bacillota</taxon>
        <taxon>Clostridia</taxon>
        <taxon>Eubacteriales</taxon>
        <taxon>Oscillospiraceae</taxon>
        <taxon>Oscillospiraceae incertae sedis</taxon>
    </lineage>
</organism>
<dbReference type="Proteomes" id="UP000003340">
    <property type="component" value="Unassembled WGS sequence"/>
</dbReference>
<protein>
    <recommendedName>
        <fullName evidence="2">Serine acetyltransferase</fullName>
    </recommendedName>
</protein>
<reference evidence="6 7" key="2">
    <citation type="submission" date="2009-02" db="EMBL/GenBank/DDBJ databases">
        <title>Draft genome sequence of Clostridium methylpentosum (DSM 5476).</title>
        <authorList>
            <person name="Sudarsanam P."/>
            <person name="Ley R."/>
            <person name="Guruge J."/>
            <person name="Turnbaugh P.J."/>
            <person name="Mahowald M."/>
            <person name="Liep D."/>
            <person name="Gordon J."/>
        </authorList>
    </citation>
    <scope>NUCLEOTIDE SEQUENCE [LARGE SCALE GENOMIC DNA]</scope>
    <source>
        <strain evidence="6 7">DSM 5476</strain>
    </source>
</reference>
<dbReference type="InterPro" id="IPR001451">
    <property type="entry name" value="Hexapep"/>
</dbReference>
<dbReference type="PANTHER" id="PTHR42811">
    <property type="entry name" value="SERINE ACETYLTRANSFERASE"/>
    <property type="match status" value="1"/>
</dbReference>
<evidence type="ECO:0000313" key="7">
    <source>
        <dbReference type="Proteomes" id="UP000003340"/>
    </source>
</evidence>
<keyword evidence="5" id="KW-0012">Acyltransferase</keyword>
<dbReference type="Pfam" id="PF00132">
    <property type="entry name" value="Hexapep"/>
    <property type="match status" value="1"/>
</dbReference>
<dbReference type="STRING" id="537013.CLOSTMETH_01566"/>
<dbReference type="EMBL" id="ACEC01000052">
    <property type="protein sequence ID" value="EEG30811.1"/>
    <property type="molecule type" value="Genomic_DNA"/>
</dbReference>
<dbReference type="InterPro" id="IPR011004">
    <property type="entry name" value="Trimer_LpxA-like_sf"/>
</dbReference>
<dbReference type="eggNOG" id="COG1045">
    <property type="taxonomic scope" value="Bacteria"/>
</dbReference>
<evidence type="ECO:0000313" key="6">
    <source>
        <dbReference type="EMBL" id="EEG30811.1"/>
    </source>
</evidence>
<evidence type="ECO:0000256" key="3">
    <source>
        <dbReference type="ARBA" id="ARBA00022679"/>
    </source>
</evidence>
<dbReference type="AlphaFoldDB" id="C0ECJ5"/>
<dbReference type="Gene3D" id="2.160.10.10">
    <property type="entry name" value="Hexapeptide repeat proteins"/>
    <property type="match status" value="1"/>
</dbReference>
<evidence type="ECO:0000256" key="5">
    <source>
        <dbReference type="ARBA" id="ARBA00023315"/>
    </source>
</evidence>
<sequence>MKRKKCRVMTLYNLMRRLFLRGVPLLPRLLHHLIRTVYSCELPMSCNLAEDVFLGHNGLGLVVHGDAVVGSGCKIYQNVTLGGRNGQGGPVLGCGVFVGAGACILGEIRVGDNAKIGANAVVLTDVPEGAVMVGVPARRINQW</sequence>
<dbReference type="PIRSF" id="PIRSF000441">
    <property type="entry name" value="CysE"/>
    <property type="match status" value="1"/>
</dbReference>
<evidence type="ECO:0000256" key="4">
    <source>
        <dbReference type="ARBA" id="ARBA00022737"/>
    </source>
</evidence>
<keyword evidence="4" id="KW-0677">Repeat</keyword>
<gene>
    <name evidence="6" type="ORF">CLOSTMETH_01566</name>
</gene>
<proteinExistence type="inferred from homology"/>
<dbReference type="HOGENOM" id="CLU_051638_10_2_9"/>